<sequence>MSANKDEEVFFEGIAGSLMSPAKPNEVPRAVIILHGQAGHRNYVYQRLLANKLADTGFYSLRIDFRGCGYSDPIDNPEQGRTLKHDCEDIARCCRFLKSKKLESYAIVGHSRGGVAALLYARFYDNSILYVANISGRYRGSLIRDKMDQMAPEWRSGHYYEDIPRYGKNVRTRQVSNEIESIARTDMSCVIDLPVGADVLTMQGSRDTVVPIADSHLYANALEYRHTLCMIEDADHNFLDSNEERVAQKGRNHFREEVSDYITHWISDQAASARFQFRCNGRTGFPMWKHVDGVNNMRDFGGMQSRTYGSTMRYGYLFRSAGLHEITDEGKNVLLRLGIKQIFDLRSDPELANHADPEIPGITISHTPIFKAEDYSPERLAERIQYYKSDVTGFMVAYRSILLSGIPTFRTIFSHIRDHPDQPFIVHCTAGKDRTGVTCALILMLMDIHPELIAREYELTTIGLKEYHEKIMSQMALLPNFKNDPRGTRNLMSSKYETMVKFLGFFRAEYESVDSFLTKMCGFSDADIRRMRRNLLAEDAHAPMLEEKPAISSSL</sequence>
<reference evidence="3" key="1">
    <citation type="submission" date="2016-02" db="EMBL/GenBank/DDBJ databases">
        <title>Comparative genomics of biotechnologically important yeasts.</title>
        <authorList>
            <consortium name="DOE Joint Genome Institute"/>
            <person name="Riley R."/>
            <person name="Haridas S."/>
            <person name="Wolfe K.H."/>
            <person name="Lopes M.R."/>
            <person name="Hittinger C.T."/>
            <person name="Goker M."/>
            <person name="Salamov A."/>
            <person name="Wisecaver J."/>
            <person name="Long T.M."/>
            <person name="Aerts A.L."/>
            <person name="Barry K."/>
            <person name="Choi C."/>
            <person name="Clum A."/>
            <person name="Coughlan A.Y."/>
            <person name="Deshpande S."/>
            <person name="Douglass A.P."/>
            <person name="Hanson S.J."/>
            <person name="Klenk H.-P."/>
            <person name="Labutti K."/>
            <person name="Lapidus A."/>
            <person name="Lindquist E."/>
            <person name="Lipzen A."/>
            <person name="Meier-Kolthoff J.P."/>
            <person name="Ohm R.A."/>
            <person name="Otillar R.P."/>
            <person name="Pangilinan J."/>
            <person name="Peng Y."/>
            <person name="Rokas A."/>
            <person name="Rosa C.A."/>
            <person name="Scheuner C."/>
            <person name="Sibirny A.A."/>
            <person name="Slot J.C."/>
            <person name="Stielow J.B."/>
            <person name="Sun H."/>
            <person name="Kurtzman C.P."/>
            <person name="Blackwell M."/>
            <person name="Jeffries T.W."/>
            <person name="Grigoriev I.V."/>
        </authorList>
    </citation>
    <scope>NUCLEOTIDE SEQUENCE [LARGE SCALE GENOMIC DNA]</scope>
    <source>
        <strain evidence="3">NRRL Y-17796</strain>
    </source>
</reference>
<dbReference type="PANTHER" id="PTHR42886">
    <property type="entry name" value="RE40534P-RELATED"/>
    <property type="match status" value="1"/>
</dbReference>
<protein>
    <recommendedName>
        <fullName evidence="1">Tyrosine specific protein phosphatases domain-containing protein</fullName>
    </recommendedName>
</protein>
<dbReference type="PROSITE" id="PS00383">
    <property type="entry name" value="TYR_PHOSPHATASE_1"/>
    <property type="match status" value="1"/>
</dbReference>
<dbReference type="Pfam" id="PF13350">
    <property type="entry name" value="Y_phosphatase3"/>
    <property type="match status" value="1"/>
</dbReference>
<dbReference type="InterPro" id="IPR026893">
    <property type="entry name" value="Tyr/Ser_Pase_IphP-type"/>
</dbReference>
<accession>A0A1E4TJZ6</accession>
<dbReference type="InterPro" id="IPR000073">
    <property type="entry name" value="AB_hydrolase_1"/>
</dbReference>
<dbReference type="InterPro" id="IPR016130">
    <property type="entry name" value="Tyr_Pase_AS"/>
</dbReference>
<dbReference type="GO" id="GO:0004721">
    <property type="term" value="F:phosphoprotein phosphatase activity"/>
    <property type="evidence" value="ECO:0007669"/>
    <property type="project" value="InterPro"/>
</dbReference>
<dbReference type="Pfam" id="PF00561">
    <property type="entry name" value="Abhydrolase_1"/>
    <property type="match status" value="1"/>
</dbReference>
<dbReference type="SUPFAM" id="SSF52799">
    <property type="entry name" value="(Phosphotyrosine protein) phosphatases II"/>
    <property type="match status" value="1"/>
</dbReference>
<dbReference type="PROSITE" id="PS50056">
    <property type="entry name" value="TYR_PHOSPHATASE_2"/>
    <property type="match status" value="1"/>
</dbReference>
<feature type="domain" description="Tyrosine specific protein phosphatases" evidence="1">
    <location>
        <begin position="410"/>
        <end position="472"/>
    </location>
</feature>
<keyword evidence="3" id="KW-1185">Reference proteome</keyword>
<dbReference type="AlphaFoldDB" id="A0A1E4TJZ6"/>
<proteinExistence type="predicted"/>
<dbReference type="Proteomes" id="UP000095023">
    <property type="component" value="Unassembled WGS sequence"/>
</dbReference>
<organism evidence="2 3">
    <name type="scientific">Tortispora caseinolytica NRRL Y-17796</name>
    <dbReference type="NCBI Taxonomy" id="767744"/>
    <lineage>
        <taxon>Eukaryota</taxon>
        <taxon>Fungi</taxon>
        <taxon>Dikarya</taxon>
        <taxon>Ascomycota</taxon>
        <taxon>Saccharomycotina</taxon>
        <taxon>Trigonopsidomycetes</taxon>
        <taxon>Trigonopsidales</taxon>
        <taxon>Trigonopsidaceae</taxon>
        <taxon>Tortispora</taxon>
    </lineage>
</organism>
<evidence type="ECO:0000313" key="2">
    <source>
        <dbReference type="EMBL" id="ODV92071.1"/>
    </source>
</evidence>
<dbReference type="InterPro" id="IPR000387">
    <property type="entry name" value="Tyr_Pase_dom"/>
</dbReference>
<dbReference type="Gene3D" id="3.40.50.1820">
    <property type="entry name" value="alpha/beta hydrolase"/>
    <property type="match status" value="1"/>
</dbReference>
<dbReference type="InterPro" id="IPR029058">
    <property type="entry name" value="AB_hydrolase_fold"/>
</dbReference>
<dbReference type="OrthoDB" id="449382at2759"/>
<name>A0A1E4TJZ6_9ASCO</name>
<evidence type="ECO:0000259" key="1">
    <source>
        <dbReference type="PROSITE" id="PS50056"/>
    </source>
</evidence>
<dbReference type="PANTHER" id="PTHR42886:SF53">
    <property type="entry name" value="ALPHA_BETA-HYDROLASES SUPERFAMILY PROTEIN"/>
    <property type="match status" value="1"/>
</dbReference>
<gene>
    <name evidence="2" type="ORF">CANCADRAFT_81941</name>
</gene>
<dbReference type="Gene3D" id="3.90.190.10">
    <property type="entry name" value="Protein tyrosine phosphatase superfamily"/>
    <property type="match status" value="1"/>
</dbReference>
<evidence type="ECO:0000313" key="3">
    <source>
        <dbReference type="Proteomes" id="UP000095023"/>
    </source>
</evidence>
<dbReference type="InterPro" id="IPR029021">
    <property type="entry name" value="Prot-tyrosine_phosphatase-like"/>
</dbReference>
<dbReference type="EMBL" id="KV453841">
    <property type="protein sequence ID" value="ODV92071.1"/>
    <property type="molecule type" value="Genomic_DNA"/>
</dbReference>
<dbReference type="SUPFAM" id="SSF53474">
    <property type="entry name" value="alpha/beta-Hydrolases"/>
    <property type="match status" value="1"/>
</dbReference>